<feature type="compositionally biased region" description="Polar residues" evidence="1">
    <location>
        <begin position="126"/>
        <end position="146"/>
    </location>
</feature>
<dbReference type="InterPro" id="IPR058837">
    <property type="entry name" value="MamS_MamX_dom"/>
</dbReference>
<dbReference type="Proteomes" id="UP001461341">
    <property type="component" value="Chromosome"/>
</dbReference>
<proteinExistence type="predicted"/>
<dbReference type="RefSeq" id="WP_369017704.1">
    <property type="nucleotide sequence ID" value="NZ_CP121689.1"/>
</dbReference>
<feature type="compositionally biased region" description="Gly residues" evidence="1">
    <location>
        <begin position="148"/>
        <end position="158"/>
    </location>
</feature>
<organism evidence="4 5">
    <name type="scientific">Thermatribacter velox</name>
    <dbReference type="NCBI Taxonomy" id="3039681"/>
    <lineage>
        <taxon>Bacteria</taxon>
        <taxon>Pseudomonadati</taxon>
        <taxon>Atribacterota</taxon>
        <taxon>Atribacteria</taxon>
        <taxon>Atribacterales</taxon>
        <taxon>Thermatribacteraceae</taxon>
        <taxon>Thermatribacter</taxon>
    </lineage>
</organism>
<protein>
    <recommendedName>
        <fullName evidence="3">Magnetosome protein MamS/MamX domain-containing protein</fullName>
    </recommendedName>
</protein>
<feature type="compositionally biased region" description="Low complexity" evidence="1">
    <location>
        <begin position="169"/>
        <end position="183"/>
    </location>
</feature>
<reference evidence="4 5" key="1">
    <citation type="submission" date="2023-03" db="EMBL/GenBank/DDBJ databases">
        <title>Novel Species.</title>
        <authorList>
            <person name="Ma S."/>
        </authorList>
    </citation>
    <scope>NUCLEOTIDE SEQUENCE [LARGE SCALE GENOMIC DNA]</scope>
    <source>
        <strain evidence="4 5">B11</strain>
    </source>
</reference>
<evidence type="ECO:0000313" key="4">
    <source>
        <dbReference type="EMBL" id="WZL75555.1"/>
    </source>
</evidence>
<evidence type="ECO:0000256" key="1">
    <source>
        <dbReference type="SAM" id="MobiDB-lite"/>
    </source>
</evidence>
<feature type="chain" id="PRO_5046252976" description="Magnetosome protein MamS/MamX domain-containing protein" evidence="2">
    <location>
        <begin position="26"/>
        <end position="192"/>
    </location>
</feature>
<name>A0ABZ2Y968_9BACT</name>
<evidence type="ECO:0000313" key="5">
    <source>
        <dbReference type="Proteomes" id="UP001461341"/>
    </source>
</evidence>
<dbReference type="Pfam" id="PF26390">
    <property type="entry name" value="MamS_MamX"/>
    <property type="match status" value="1"/>
</dbReference>
<keyword evidence="5" id="KW-1185">Reference proteome</keyword>
<feature type="domain" description="Magnetosome protein MamS/MamX" evidence="3">
    <location>
        <begin position="37"/>
        <end position="106"/>
    </location>
</feature>
<evidence type="ECO:0000259" key="3">
    <source>
        <dbReference type="Pfam" id="PF26390"/>
    </source>
</evidence>
<feature type="signal peptide" evidence="2">
    <location>
        <begin position="1"/>
        <end position="25"/>
    </location>
</feature>
<keyword evidence="2" id="KW-0732">Signal</keyword>
<evidence type="ECO:0000256" key="2">
    <source>
        <dbReference type="SAM" id="SignalP"/>
    </source>
</evidence>
<dbReference type="EMBL" id="CP121689">
    <property type="protein sequence ID" value="WZL75555.1"/>
    <property type="molecule type" value="Genomic_DNA"/>
</dbReference>
<accession>A0ABZ2Y968</accession>
<feature type="region of interest" description="Disordered" evidence="1">
    <location>
        <begin position="120"/>
        <end position="192"/>
    </location>
</feature>
<gene>
    <name evidence="4" type="ORF">QBE54_08135</name>
</gene>
<sequence length="192" mass="20219">MRKNLFLGMVLTGLLVLGFSALALAQNNWGQNLTGKTELIAGKVLAVDLTPPNTSLRLQVGEEVLTVELGPAWFVDDFSIKADDEVTIVGERTGENVLVAYSVSKSQDGNAVTLTLRDANGKPVWSGTSGPQSGNQYQNRNRVTLQNGGNGNGNGNAPGQGRQSGPQDGSGNQWGQNNRNQSGQQGGNGGRR</sequence>